<keyword evidence="8" id="KW-1003">Cell membrane</keyword>
<comment type="subunit">
    <text evidence="5">Part of an enzyme complex containing four subunits: a flavoprotein, an iron-sulfur protein, plus two membrane-anchoring proteins, SdhC and SdhD.</text>
</comment>
<dbReference type="GO" id="GO:0009055">
    <property type="term" value="F:electron transfer activity"/>
    <property type="evidence" value="ECO:0007669"/>
    <property type="project" value="TreeGrafter"/>
</dbReference>
<evidence type="ECO:0000256" key="11">
    <source>
        <dbReference type="ARBA" id="ARBA00022617"/>
    </source>
</evidence>
<evidence type="ECO:0000256" key="18">
    <source>
        <dbReference type="SAM" id="Phobius"/>
    </source>
</evidence>
<organism evidence="19 20">
    <name type="scientific">Pararhizobium polonicum</name>
    <dbReference type="NCBI Taxonomy" id="1612624"/>
    <lineage>
        <taxon>Bacteria</taxon>
        <taxon>Pseudomonadati</taxon>
        <taxon>Pseudomonadota</taxon>
        <taxon>Alphaproteobacteria</taxon>
        <taxon>Hyphomicrobiales</taxon>
        <taxon>Rhizobiaceae</taxon>
        <taxon>Rhizobium/Agrobacterium group</taxon>
        <taxon>Pararhizobium</taxon>
    </lineage>
</organism>
<dbReference type="PANTHER" id="PTHR38689:SF1">
    <property type="entry name" value="SUCCINATE DEHYDROGENASE HYDROPHOBIC MEMBRANE ANCHOR SUBUNIT"/>
    <property type="match status" value="1"/>
</dbReference>
<dbReference type="Gene3D" id="1.20.1300.10">
    <property type="entry name" value="Fumarate reductase/succinate dehydrogenase, transmembrane subunit"/>
    <property type="match status" value="1"/>
</dbReference>
<keyword evidence="14" id="KW-0249">Electron transport</keyword>
<dbReference type="GO" id="GO:0006099">
    <property type="term" value="P:tricarboxylic acid cycle"/>
    <property type="evidence" value="ECO:0007669"/>
    <property type="project" value="UniProtKB-UniPathway"/>
</dbReference>
<dbReference type="EMBL" id="LGLV01000010">
    <property type="protein sequence ID" value="OBZ94351.1"/>
    <property type="molecule type" value="Genomic_DNA"/>
</dbReference>
<dbReference type="PATRIC" id="fig|1612624.7.peg.5313"/>
<evidence type="ECO:0000256" key="13">
    <source>
        <dbReference type="ARBA" id="ARBA00022723"/>
    </source>
</evidence>
<evidence type="ECO:0000256" key="16">
    <source>
        <dbReference type="ARBA" id="ARBA00023004"/>
    </source>
</evidence>
<keyword evidence="7" id="KW-0813">Transport</keyword>
<keyword evidence="9" id="KW-0997">Cell inner membrane</keyword>
<comment type="cofactor">
    <cofactor evidence="1">
        <name>heme</name>
        <dbReference type="ChEBI" id="CHEBI:30413"/>
    </cofactor>
</comment>
<dbReference type="InterPro" id="IPR014312">
    <property type="entry name" value="Succ_DH_anchor"/>
</dbReference>
<evidence type="ECO:0000256" key="6">
    <source>
        <dbReference type="ARBA" id="ARBA00019425"/>
    </source>
</evidence>
<accession>A0A1C7NZB3</accession>
<dbReference type="AlphaFoldDB" id="A0A1C7NZB3"/>
<dbReference type="OrthoDB" id="9809280at2"/>
<evidence type="ECO:0000256" key="14">
    <source>
        <dbReference type="ARBA" id="ARBA00022982"/>
    </source>
</evidence>
<dbReference type="InterPro" id="IPR034804">
    <property type="entry name" value="SQR/QFR_C/D"/>
</dbReference>
<evidence type="ECO:0000256" key="1">
    <source>
        <dbReference type="ARBA" id="ARBA00001971"/>
    </source>
</evidence>
<keyword evidence="13" id="KW-0479">Metal-binding</keyword>
<feature type="transmembrane region" description="Helical" evidence="18">
    <location>
        <begin position="98"/>
        <end position="124"/>
    </location>
</feature>
<evidence type="ECO:0000256" key="9">
    <source>
        <dbReference type="ARBA" id="ARBA00022519"/>
    </source>
</evidence>
<dbReference type="Pfam" id="PF01127">
    <property type="entry name" value="Sdh_cyt"/>
    <property type="match status" value="1"/>
</dbReference>
<evidence type="ECO:0000256" key="17">
    <source>
        <dbReference type="ARBA" id="ARBA00023136"/>
    </source>
</evidence>
<sequence>MDMRTPLGKVRGLGSAKEGTDHFWRQRLTAVANVPLIIFFVLFLIKYAGAPYAEVVAALSNPFMAVVMGLVLISGLIHMKLGMQVVIEDYVHNEGAKIVLVMLNTFFAIAVGGLCLFAILKIAFAG</sequence>
<evidence type="ECO:0000256" key="4">
    <source>
        <dbReference type="ARBA" id="ARBA00005163"/>
    </source>
</evidence>
<feature type="transmembrane region" description="Helical" evidence="18">
    <location>
        <begin position="55"/>
        <end position="77"/>
    </location>
</feature>
<dbReference type="GO" id="GO:0017004">
    <property type="term" value="P:cytochrome complex assembly"/>
    <property type="evidence" value="ECO:0007669"/>
    <property type="project" value="TreeGrafter"/>
</dbReference>
<dbReference type="STRING" id="1612624.ADU59_16900"/>
<evidence type="ECO:0000256" key="3">
    <source>
        <dbReference type="ARBA" id="ARBA00004429"/>
    </source>
</evidence>
<keyword evidence="11" id="KW-0349">Heme</keyword>
<keyword evidence="12 18" id="KW-0812">Transmembrane</keyword>
<dbReference type="GO" id="GO:0020037">
    <property type="term" value="F:heme binding"/>
    <property type="evidence" value="ECO:0007669"/>
    <property type="project" value="InterPro"/>
</dbReference>
<protein>
    <recommendedName>
        <fullName evidence="6">Succinate dehydrogenase hydrophobic membrane anchor subunit</fullName>
    </recommendedName>
</protein>
<dbReference type="RefSeq" id="WP_068955309.1">
    <property type="nucleotide sequence ID" value="NZ_LGLV01000010.1"/>
</dbReference>
<dbReference type="InterPro" id="IPR000701">
    <property type="entry name" value="SuccDH_FuR_B_TM-su"/>
</dbReference>
<dbReference type="PANTHER" id="PTHR38689">
    <property type="entry name" value="SUCCINATE DEHYDROGENASE HYDROPHOBIC MEMBRANE ANCHOR SUBUNIT"/>
    <property type="match status" value="1"/>
</dbReference>
<comment type="pathway">
    <text evidence="4">Carbohydrate metabolism; tricarboxylic acid cycle.</text>
</comment>
<evidence type="ECO:0000256" key="5">
    <source>
        <dbReference type="ARBA" id="ARBA00011558"/>
    </source>
</evidence>
<keyword evidence="10" id="KW-0816">Tricarboxylic acid cycle</keyword>
<dbReference type="NCBIfam" id="TIGR02968">
    <property type="entry name" value="succ_dehyd_anc"/>
    <property type="match status" value="1"/>
</dbReference>
<proteinExistence type="predicted"/>
<dbReference type="CDD" id="cd03495">
    <property type="entry name" value="SQR_TypeC_SdhD_like"/>
    <property type="match status" value="1"/>
</dbReference>
<gene>
    <name evidence="19" type="ORF">ADU59_16900</name>
</gene>
<keyword evidence="17 18" id="KW-0472">Membrane</keyword>
<comment type="caution">
    <text evidence="19">The sequence shown here is derived from an EMBL/GenBank/DDBJ whole genome shotgun (WGS) entry which is preliminary data.</text>
</comment>
<evidence type="ECO:0000256" key="15">
    <source>
        <dbReference type="ARBA" id="ARBA00022989"/>
    </source>
</evidence>
<keyword evidence="15 18" id="KW-1133">Transmembrane helix</keyword>
<reference evidence="19 20" key="1">
    <citation type="journal article" date="2016" name="Syst. Appl. Microbiol.">
        <title>Pararhizobium polonicum sp. nov. isolated from tumors on stone fruit rootstocks.</title>
        <authorList>
            <person name="Pulawska J."/>
            <person name="Kuzmanovic N."/>
            <person name="Willems A."/>
            <person name="Pothier J.F."/>
        </authorList>
    </citation>
    <scope>NUCLEOTIDE SEQUENCE [LARGE SCALE GENOMIC DNA]</scope>
    <source>
        <strain evidence="19 20">F5.1</strain>
    </source>
</reference>
<evidence type="ECO:0000256" key="2">
    <source>
        <dbReference type="ARBA" id="ARBA00004050"/>
    </source>
</evidence>
<dbReference type="GO" id="GO:0046872">
    <property type="term" value="F:metal ion binding"/>
    <property type="evidence" value="ECO:0007669"/>
    <property type="project" value="UniProtKB-KW"/>
</dbReference>
<dbReference type="Proteomes" id="UP000093111">
    <property type="component" value="Unassembled WGS sequence"/>
</dbReference>
<keyword evidence="16" id="KW-0408">Iron</keyword>
<dbReference type="SUPFAM" id="SSF81343">
    <property type="entry name" value="Fumarate reductase respiratory complex transmembrane subunits"/>
    <property type="match status" value="1"/>
</dbReference>
<comment type="function">
    <text evidence="2">Membrane-anchoring subunit of succinate dehydrogenase (SDH).</text>
</comment>
<evidence type="ECO:0000313" key="19">
    <source>
        <dbReference type="EMBL" id="OBZ94351.1"/>
    </source>
</evidence>
<evidence type="ECO:0000256" key="12">
    <source>
        <dbReference type="ARBA" id="ARBA00022692"/>
    </source>
</evidence>
<feature type="transmembrane region" description="Helical" evidence="18">
    <location>
        <begin position="30"/>
        <end position="49"/>
    </location>
</feature>
<keyword evidence="20" id="KW-1185">Reference proteome</keyword>
<comment type="subcellular location">
    <subcellularLocation>
        <location evidence="3">Cell inner membrane</location>
        <topology evidence="3">Multi-pass membrane protein</topology>
    </subcellularLocation>
</comment>
<name>A0A1C7NZB3_9HYPH</name>
<dbReference type="GO" id="GO:0005886">
    <property type="term" value="C:plasma membrane"/>
    <property type="evidence" value="ECO:0007669"/>
    <property type="project" value="UniProtKB-SubCell"/>
</dbReference>
<evidence type="ECO:0000256" key="10">
    <source>
        <dbReference type="ARBA" id="ARBA00022532"/>
    </source>
</evidence>
<evidence type="ECO:0000256" key="8">
    <source>
        <dbReference type="ARBA" id="ARBA00022475"/>
    </source>
</evidence>
<dbReference type="UniPathway" id="UPA00223"/>
<evidence type="ECO:0000256" key="7">
    <source>
        <dbReference type="ARBA" id="ARBA00022448"/>
    </source>
</evidence>
<evidence type="ECO:0000313" key="20">
    <source>
        <dbReference type="Proteomes" id="UP000093111"/>
    </source>
</evidence>